<dbReference type="Pfam" id="PF01547">
    <property type="entry name" value="SBP_bac_1"/>
    <property type="match status" value="1"/>
</dbReference>
<reference evidence="5" key="2">
    <citation type="journal article" date="2021" name="PeerJ">
        <title>Extensive microbial diversity within the chicken gut microbiome revealed by metagenomics and culture.</title>
        <authorList>
            <person name="Gilroy R."/>
            <person name="Ravi A."/>
            <person name="Getino M."/>
            <person name="Pursley I."/>
            <person name="Horton D.L."/>
            <person name="Alikhan N.F."/>
            <person name="Baker D."/>
            <person name="Gharbi K."/>
            <person name="Hall N."/>
            <person name="Watson M."/>
            <person name="Adriaenssens E.M."/>
            <person name="Foster-Nyarko E."/>
            <person name="Jarju S."/>
            <person name="Secka A."/>
            <person name="Antonio M."/>
            <person name="Oren A."/>
            <person name="Chaudhuri R.R."/>
            <person name="La Ragione R."/>
            <person name="Hildebrand F."/>
            <person name="Pallen M.J."/>
        </authorList>
    </citation>
    <scope>NUCLEOTIDE SEQUENCE</scope>
    <source>
        <strain evidence="5">13766</strain>
    </source>
</reference>
<accession>A0A9D1K6U5</accession>
<reference evidence="5" key="1">
    <citation type="submission" date="2020-10" db="EMBL/GenBank/DDBJ databases">
        <authorList>
            <person name="Gilroy R."/>
        </authorList>
    </citation>
    <scope>NUCLEOTIDE SEQUENCE</scope>
    <source>
        <strain evidence="5">13766</strain>
    </source>
</reference>
<keyword evidence="3 4" id="KW-0732">Signal</keyword>
<sequence>MKRCSVLLVALLMVITMLPGTALAEEELITLRVMGPSVTLTAGSEQMTFDEWMHSGSPLVNAFNEALASYGIALELDLIPSDQYQVVCQTRLAVGLDADWMVITPLDVQTRYQLVDQGKLLPINQIWEQYSEGTAKDFFTAGDGQQEMKQFALEDGNLYWLTHVTRGEYEGEAKGATMSFMLRKDWVDRLGLEMPTTTDELYDILVAFQENDMNGNGMADEVVSLDLSRFQNGIAQWFGIGPELTYINLETGNVETPWQNPNIRAYLEFMKKLVDAGLVDTSDQGSQKQAENKISAQFSWTTDTWTEATVTVGEGEDHACFVPVLCSAVDGVEPHALLQGGLMMGSDAFAVTNVCEHPEAIGALLDFVTSDEYLTLTEYGLLDYTYTEDENGVRTKITGDSFEQQYMSSRSAPWISILPRREMVDRAAEVHAVLNAAGDDAAYLEDLEAKEAMGYALLSADYVFPHETTPNFAVETPEETEEIAEISTDLTTYSEELLTQLVLGTQSMEDWDTYMADLERLGLNEYVAIHQARYDRTK</sequence>
<dbReference type="SUPFAM" id="SSF53850">
    <property type="entry name" value="Periplasmic binding protein-like II"/>
    <property type="match status" value="1"/>
</dbReference>
<evidence type="ECO:0000256" key="4">
    <source>
        <dbReference type="SAM" id="SignalP"/>
    </source>
</evidence>
<dbReference type="EMBL" id="DVJN01000225">
    <property type="protein sequence ID" value="HIS93731.1"/>
    <property type="molecule type" value="Genomic_DNA"/>
</dbReference>
<feature type="signal peptide" evidence="4">
    <location>
        <begin position="1"/>
        <end position="24"/>
    </location>
</feature>
<dbReference type="Proteomes" id="UP000824140">
    <property type="component" value="Unassembled WGS sequence"/>
</dbReference>
<keyword evidence="2" id="KW-0813">Transport</keyword>
<feature type="chain" id="PRO_5039687299" evidence="4">
    <location>
        <begin position="25"/>
        <end position="538"/>
    </location>
</feature>
<evidence type="ECO:0000313" key="6">
    <source>
        <dbReference type="Proteomes" id="UP000824140"/>
    </source>
</evidence>
<proteinExistence type="inferred from homology"/>
<evidence type="ECO:0000256" key="2">
    <source>
        <dbReference type="ARBA" id="ARBA00022448"/>
    </source>
</evidence>
<dbReference type="PANTHER" id="PTHR43649">
    <property type="entry name" value="ARABINOSE-BINDING PROTEIN-RELATED"/>
    <property type="match status" value="1"/>
</dbReference>
<dbReference type="InterPro" id="IPR050490">
    <property type="entry name" value="Bact_solute-bd_prot1"/>
</dbReference>
<evidence type="ECO:0000313" key="5">
    <source>
        <dbReference type="EMBL" id="HIS93731.1"/>
    </source>
</evidence>
<dbReference type="Gene3D" id="3.40.190.10">
    <property type="entry name" value="Periplasmic binding protein-like II"/>
    <property type="match status" value="2"/>
</dbReference>
<comment type="similarity">
    <text evidence="1">Belongs to the bacterial solute-binding protein 1 family.</text>
</comment>
<gene>
    <name evidence="5" type="ORF">IAA84_12015</name>
</gene>
<dbReference type="InterPro" id="IPR006059">
    <property type="entry name" value="SBP"/>
</dbReference>
<evidence type="ECO:0000256" key="1">
    <source>
        <dbReference type="ARBA" id="ARBA00008520"/>
    </source>
</evidence>
<dbReference type="PANTHER" id="PTHR43649:SF34">
    <property type="entry name" value="ABC TRANSPORTER PERIPLASMIC-BINDING PROTEIN YCJN-RELATED"/>
    <property type="match status" value="1"/>
</dbReference>
<protein>
    <submittedName>
        <fullName evidence="5">Extracellular solute-binding protein</fullName>
    </submittedName>
</protein>
<organism evidence="5 6">
    <name type="scientific">Candidatus Alectryocaccomicrobium excrementavium</name>
    <dbReference type="NCBI Taxonomy" id="2840668"/>
    <lineage>
        <taxon>Bacteria</taxon>
        <taxon>Bacillati</taxon>
        <taxon>Bacillota</taxon>
        <taxon>Clostridia</taxon>
        <taxon>Candidatus Alectryocaccomicrobium</taxon>
    </lineage>
</organism>
<dbReference type="AlphaFoldDB" id="A0A9D1K6U5"/>
<name>A0A9D1K6U5_9FIRM</name>
<comment type="caution">
    <text evidence="5">The sequence shown here is derived from an EMBL/GenBank/DDBJ whole genome shotgun (WGS) entry which is preliminary data.</text>
</comment>
<evidence type="ECO:0000256" key="3">
    <source>
        <dbReference type="ARBA" id="ARBA00022729"/>
    </source>
</evidence>